<dbReference type="KEGG" id="adi:B5T_01319"/>
<dbReference type="Proteomes" id="UP000006286">
    <property type="component" value="Chromosome"/>
</dbReference>
<proteinExistence type="predicted"/>
<sequence>MLIQISWPTLTLVIGLYVAVWIKYAFKMNLYVLTGINE</sequence>
<dbReference type="HOGENOM" id="CLU_3323670_0_0_6"/>
<keyword evidence="3" id="KW-1185">Reference proteome</keyword>
<dbReference type="EMBL" id="CP003466">
    <property type="protein sequence ID" value="AFT69602.1"/>
    <property type="molecule type" value="Genomic_DNA"/>
</dbReference>
<accession>K0CD69</accession>
<evidence type="ECO:0000313" key="3">
    <source>
        <dbReference type="Proteomes" id="UP000006286"/>
    </source>
</evidence>
<keyword evidence="1" id="KW-1133">Transmembrane helix</keyword>
<dbReference type="STRING" id="930169.B5T_01319"/>
<gene>
    <name evidence="2" type="ordered locus">B5T_01319</name>
</gene>
<name>K0CD69_ALCDB</name>
<keyword evidence="1" id="KW-0812">Transmembrane</keyword>
<feature type="transmembrane region" description="Helical" evidence="1">
    <location>
        <begin position="6"/>
        <end position="26"/>
    </location>
</feature>
<evidence type="ECO:0000313" key="2">
    <source>
        <dbReference type="EMBL" id="AFT69602.1"/>
    </source>
</evidence>
<dbReference type="AlphaFoldDB" id="K0CD69"/>
<evidence type="ECO:0000256" key="1">
    <source>
        <dbReference type="SAM" id="Phobius"/>
    </source>
</evidence>
<protein>
    <submittedName>
        <fullName evidence="2">Uncharacterized protein</fullName>
    </submittedName>
</protein>
<reference evidence="2 3" key="1">
    <citation type="journal article" date="2012" name="J. Bacteriol.">
        <title>Complete genome sequence of Alcanivorax dieselolei type strain B5.</title>
        <authorList>
            <person name="Lai Q."/>
            <person name="Li W."/>
            <person name="Shao Z."/>
        </authorList>
    </citation>
    <scope>NUCLEOTIDE SEQUENCE [LARGE SCALE GENOMIC DNA]</scope>
    <source>
        <strain evidence="3">DSM 16502 / CGMCC 1.3690 / B-5</strain>
    </source>
</reference>
<organism evidence="2 3">
    <name type="scientific">Alcanivorax dieselolei (strain DSM 16502 / CGMCC 1.3690 / MCCC 1A00001 / B-5)</name>
    <name type="common">Alloalcanivorax dieselolei</name>
    <dbReference type="NCBI Taxonomy" id="930169"/>
    <lineage>
        <taxon>Bacteria</taxon>
        <taxon>Pseudomonadati</taxon>
        <taxon>Pseudomonadota</taxon>
        <taxon>Gammaproteobacteria</taxon>
        <taxon>Oceanospirillales</taxon>
        <taxon>Alcanivoracaceae</taxon>
        <taxon>Alloalcanivorax</taxon>
    </lineage>
</organism>
<keyword evidence="1" id="KW-0472">Membrane</keyword>